<feature type="transmembrane region" description="Helical" evidence="9">
    <location>
        <begin position="145"/>
        <end position="165"/>
    </location>
</feature>
<feature type="domain" description="GP-PDE" evidence="10">
    <location>
        <begin position="251"/>
        <end position="509"/>
    </location>
</feature>
<dbReference type="PANTHER" id="PTHR23344:SF50">
    <property type="entry name" value="GP-PDE DOMAIN-CONTAINING PROTEIN"/>
    <property type="match status" value="1"/>
</dbReference>
<comment type="subcellular location">
    <subcellularLocation>
        <location evidence="1">Membrane</location>
        <topology evidence="1">Multi-pass membrane protein</topology>
    </subcellularLocation>
</comment>
<evidence type="ECO:0000256" key="9">
    <source>
        <dbReference type="SAM" id="Phobius"/>
    </source>
</evidence>
<dbReference type="PROSITE" id="PS51704">
    <property type="entry name" value="GP_PDE"/>
    <property type="match status" value="1"/>
</dbReference>
<feature type="transmembrane region" description="Helical" evidence="9">
    <location>
        <begin position="522"/>
        <end position="541"/>
    </location>
</feature>
<feature type="transmembrane region" description="Helical" evidence="9">
    <location>
        <begin position="185"/>
        <end position="204"/>
    </location>
</feature>
<evidence type="ECO:0000256" key="3">
    <source>
        <dbReference type="ARBA" id="ARBA00022692"/>
    </source>
</evidence>
<comment type="similarity">
    <text evidence="2">Belongs to the glycerophosphoryl diester phosphodiesterase family.</text>
</comment>
<evidence type="ECO:0000256" key="2">
    <source>
        <dbReference type="ARBA" id="ARBA00007277"/>
    </source>
</evidence>
<gene>
    <name evidence="11" type="primary">GDPD5</name>
    <name evidence="11" type="ORF">BLAG_LOCUS7871</name>
</gene>
<keyword evidence="7" id="KW-0325">Glycoprotein</keyword>
<dbReference type="PANTHER" id="PTHR23344">
    <property type="entry name" value="GLYCEROPHOSPHORYL DIESTER PHOSPHODIESTERASE"/>
    <property type="match status" value="1"/>
</dbReference>
<dbReference type="GO" id="GO:0016020">
    <property type="term" value="C:membrane"/>
    <property type="evidence" value="ECO:0007669"/>
    <property type="project" value="UniProtKB-SubCell"/>
</dbReference>
<proteinExistence type="inferred from homology"/>
<keyword evidence="12" id="KW-1185">Reference proteome</keyword>
<feature type="region of interest" description="Disordered" evidence="8">
    <location>
        <begin position="1"/>
        <end position="29"/>
    </location>
</feature>
<keyword evidence="4" id="KW-0378">Hydrolase</keyword>
<organism evidence="11 12">
    <name type="scientific">Branchiostoma lanceolatum</name>
    <name type="common">Common lancelet</name>
    <name type="synonym">Amphioxus lanceolatum</name>
    <dbReference type="NCBI Taxonomy" id="7740"/>
    <lineage>
        <taxon>Eukaryota</taxon>
        <taxon>Metazoa</taxon>
        <taxon>Chordata</taxon>
        <taxon>Cephalochordata</taxon>
        <taxon>Leptocardii</taxon>
        <taxon>Amphioxiformes</taxon>
        <taxon>Branchiostomatidae</taxon>
        <taxon>Branchiostoma</taxon>
    </lineage>
</organism>
<accession>A0A8K0EC47</accession>
<feature type="transmembrane region" description="Helical" evidence="9">
    <location>
        <begin position="109"/>
        <end position="133"/>
    </location>
</feature>
<evidence type="ECO:0000256" key="8">
    <source>
        <dbReference type="SAM" id="MobiDB-lite"/>
    </source>
</evidence>
<keyword evidence="3 9" id="KW-0812">Transmembrane</keyword>
<evidence type="ECO:0000256" key="1">
    <source>
        <dbReference type="ARBA" id="ARBA00004141"/>
    </source>
</evidence>
<name>A0A8K0EC47_BRALA</name>
<reference evidence="11" key="1">
    <citation type="submission" date="2022-01" db="EMBL/GenBank/DDBJ databases">
        <authorList>
            <person name="Braso-Vives M."/>
        </authorList>
    </citation>
    <scope>NUCLEOTIDE SEQUENCE</scope>
</reference>
<dbReference type="Proteomes" id="UP000838412">
    <property type="component" value="Chromosome 14"/>
</dbReference>
<dbReference type="Gene3D" id="3.20.20.190">
    <property type="entry name" value="Phosphatidylinositol (PI) phosphodiesterase"/>
    <property type="match status" value="1"/>
</dbReference>
<evidence type="ECO:0000256" key="5">
    <source>
        <dbReference type="ARBA" id="ARBA00022989"/>
    </source>
</evidence>
<dbReference type="SUPFAM" id="SSF51695">
    <property type="entry name" value="PLC-like phosphodiesterases"/>
    <property type="match status" value="1"/>
</dbReference>
<dbReference type="Pfam" id="PF03009">
    <property type="entry name" value="GDPD"/>
    <property type="match status" value="1"/>
</dbReference>
<dbReference type="AlphaFoldDB" id="A0A8K0EC47"/>
<keyword evidence="5 9" id="KW-1133">Transmembrane helix</keyword>
<evidence type="ECO:0000256" key="7">
    <source>
        <dbReference type="ARBA" id="ARBA00023180"/>
    </source>
</evidence>
<dbReference type="GO" id="GO:0006629">
    <property type="term" value="P:lipid metabolic process"/>
    <property type="evidence" value="ECO:0007669"/>
    <property type="project" value="InterPro"/>
</dbReference>
<evidence type="ECO:0000313" key="12">
    <source>
        <dbReference type="Proteomes" id="UP000838412"/>
    </source>
</evidence>
<evidence type="ECO:0000259" key="10">
    <source>
        <dbReference type="PROSITE" id="PS51704"/>
    </source>
</evidence>
<dbReference type="EMBL" id="OV696699">
    <property type="protein sequence ID" value="CAH1245600.1"/>
    <property type="molecule type" value="Genomic_DNA"/>
</dbReference>
<dbReference type="OrthoDB" id="1058301at2759"/>
<evidence type="ECO:0000256" key="4">
    <source>
        <dbReference type="ARBA" id="ARBA00022801"/>
    </source>
</evidence>
<dbReference type="InterPro" id="IPR030395">
    <property type="entry name" value="GP_PDE_dom"/>
</dbReference>
<dbReference type="GO" id="GO:0008081">
    <property type="term" value="F:phosphoric diester hydrolase activity"/>
    <property type="evidence" value="ECO:0007669"/>
    <property type="project" value="InterPro"/>
</dbReference>
<feature type="transmembrane region" description="Helical" evidence="9">
    <location>
        <begin position="216"/>
        <end position="236"/>
    </location>
</feature>
<sequence length="621" mass="70909">MYHRLQVTISASRSRGGGQGEGEDTTMVSGGPLRHQTFCFTCVLGLYGCRWRQQVDPNEKRWVERIWFVVMLLAVGFASFWMYFWLVVWNDADDFNWWIYQQTGKWVNWYWVILAATSTAFGYAVFLLLLAAIHVCFEIPVYLHWLHKILVVLLLCGCTASVVLMQQLWLDGFKLAWLSLQMTGPWLHLGVVGLMTVCSWVIAGQWAQVRTLALQIFWFVFYLGVMGGLYVAPLFITSPCFITVAQLPQKPKMGGHRGAPMLAPENTLLSFQTAIDNNASMLETDVQISIDGVPFLMHDNDLRRTTNIAEVFPNRVNDNAATFNISELKRLNAGKWFLQKDPFGTVGGMSARRRALIANQSVGTFKDFLQLANKYNVRVIFDLYVPPRGHPFHKNFANYTLNFVLQSGLPQSSVVWLTRTDRFTIMRRAPFLKLGTLNKMSPSNMKKLSFSVENLDYRQYSPGDYSLYSKNNITTITYIVHSSWLFSYLWCSGADTVTSNGVNLVRNLNSPSWRMNPFHYRVLWITTDVLSGVCIIVCFLVQRRRKVCRRNDVETVRLETIEEVTLPSHYDPRERLLSDNPADEMEVEDEGGTISGASLHGTLTFDMDLPVVQHEEVAVEL</sequence>
<feature type="transmembrane region" description="Helical" evidence="9">
    <location>
        <begin position="66"/>
        <end position="89"/>
    </location>
</feature>
<dbReference type="InterPro" id="IPR017946">
    <property type="entry name" value="PLC-like_Pdiesterase_TIM-brl"/>
</dbReference>
<keyword evidence="6 9" id="KW-0472">Membrane</keyword>
<protein>
    <submittedName>
        <fullName evidence="11">GDPD5 protein</fullName>
    </submittedName>
</protein>
<evidence type="ECO:0000313" key="11">
    <source>
        <dbReference type="EMBL" id="CAH1245600.1"/>
    </source>
</evidence>
<evidence type="ECO:0000256" key="6">
    <source>
        <dbReference type="ARBA" id="ARBA00023136"/>
    </source>
</evidence>